<gene>
    <name evidence="2" type="ORF">CV103_12665</name>
</gene>
<dbReference type="EMBL" id="PHHF01000049">
    <property type="protein sequence ID" value="PTD20016.1"/>
    <property type="molecule type" value="Genomic_DNA"/>
</dbReference>
<comment type="caution">
    <text evidence="2">The sequence shown here is derived from an EMBL/GenBank/DDBJ whole genome shotgun (WGS) entry which is preliminary data.</text>
</comment>
<accession>A0A2T4HW33</accession>
<dbReference type="AlphaFoldDB" id="A0A2T4HW33"/>
<feature type="transmembrane region" description="Helical" evidence="1">
    <location>
        <begin position="44"/>
        <end position="61"/>
    </location>
</feature>
<reference evidence="2 3" key="1">
    <citation type="submission" date="2017-11" db="EMBL/GenBank/DDBJ databases">
        <title>Sphingomonas oleivorans sp. nov., isolated from oil-contaminated soil.</title>
        <authorList>
            <person name="Wang L."/>
            <person name="Chen L."/>
        </authorList>
    </citation>
    <scope>NUCLEOTIDE SEQUENCE [LARGE SCALE GENOMIC DNA]</scope>
    <source>
        <strain evidence="2 3">K101</strain>
    </source>
</reference>
<organism evidence="2 3">
    <name type="scientific">Edaphosphingomonas fennica</name>
    <dbReference type="NCBI Taxonomy" id="114404"/>
    <lineage>
        <taxon>Bacteria</taxon>
        <taxon>Pseudomonadati</taxon>
        <taxon>Pseudomonadota</taxon>
        <taxon>Alphaproteobacteria</taxon>
        <taxon>Sphingomonadales</taxon>
        <taxon>Rhizorhabdaceae</taxon>
        <taxon>Edaphosphingomonas</taxon>
    </lineage>
</organism>
<name>A0A2T4HW33_9SPHN</name>
<proteinExistence type="predicted"/>
<dbReference type="Proteomes" id="UP000241206">
    <property type="component" value="Unassembled WGS sequence"/>
</dbReference>
<evidence type="ECO:0000313" key="3">
    <source>
        <dbReference type="Proteomes" id="UP000241206"/>
    </source>
</evidence>
<sequence>MALAPRGRHRPAGADWRKTMRKRGVRRTLAAIWPQQDRGFRHRAALVAGLYLLVLLILMGVA</sequence>
<keyword evidence="1" id="KW-0472">Membrane</keyword>
<keyword evidence="1" id="KW-0812">Transmembrane</keyword>
<keyword evidence="1" id="KW-1133">Transmembrane helix</keyword>
<evidence type="ECO:0000313" key="2">
    <source>
        <dbReference type="EMBL" id="PTD20016.1"/>
    </source>
</evidence>
<keyword evidence="3" id="KW-1185">Reference proteome</keyword>
<protein>
    <submittedName>
        <fullName evidence="2">Uncharacterized protein</fullName>
    </submittedName>
</protein>
<evidence type="ECO:0000256" key="1">
    <source>
        <dbReference type="SAM" id="Phobius"/>
    </source>
</evidence>